<dbReference type="EMBL" id="WHVL01000005">
    <property type="protein sequence ID" value="MCB8889943.1"/>
    <property type="molecule type" value="Genomic_DNA"/>
</dbReference>
<evidence type="ECO:0000313" key="3">
    <source>
        <dbReference type="EMBL" id="MCB8889943.1"/>
    </source>
</evidence>
<evidence type="ECO:0000259" key="2">
    <source>
        <dbReference type="SMART" id="SM00507"/>
    </source>
</evidence>
<feature type="domain" description="HNH nuclease" evidence="2">
    <location>
        <begin position="52"/>
        <end position="106"/>
    </location>
</feature>
<keyword evidence="3" id="KW-0540">Nuclease</keyword>
<keyword evidence="3" id="KW-0378">Hydrolase</keyword>
<comment type="caution">
    <text evidence="3">The sequence shown here is derived from an EMBL/GenBank/DDBJ whole genome shotgun (WGS) entry which is preliminary data.</text>
</comment>
<dbReference type="Pfam" id="PF01844">
    <property type="entry name" value="HNH"/>
    <property type="match status" value="1"/>
</dbReference>
<gene>
    <name evidence="3" type="ORF">GEV37_12550</name>
</gene>
<sequence length="121" mass="13532">MPSSPPRPCRSPMCSGKTTQAHGYCDKHVDQADTWKKSPRRKQDRGGRPWRRTRQRIFQRDKGLCQPCIKQGFFTPAVEIDHIVNIASGGTDSDDNLQAICGPCHRAKTQSEARRGRGGEA</sequence>
<dbReference type="Gene3D" id="1.10.30.50">
    <property type="match status" value="1"/>
</dbReference>
<dbReference type="SMART" id="SM00507">
    <property type="entry name" value="HNHc"/>
    <property type="match status" value="1"/>
</dbReference>
<dbReference type="PANTHER" id="PTHR33877">
    <property type="entry name" value="SLL1193 PROTEIN"/>
    <property type="match status" value="1"/>
</dbReference>
<proteinExistence type="predicted"/>
<dbReference type="Proteomes" id="UP001319882">
    <property type="component" value="Unassembled WGS sequence"/>
</dbReference>
<dbReference type="RefSeq" id="WP_338035131.1">
    <property type="nucleotide sequence ID" value="NZ_WHVL01000005.1"/>
</dbReference>
<dbReference type="CDD" id="cd00085">
    <property type="entry name" value="HNHc"/>
    <property type="match status" value="1"/>
</dbReference>
<keyword evidence="3" id="KW-0255">Endonuclease</keyword>
<evidence type="ECO:0000313" key="4">
    <source>
        <dbReference type="Proteomes" id="UP001319882"/>
    </source>
</evidence>
<feature type="region of interest" description="Disordered" evidence="1">
    <location>
        <begin position="1"/>
        <end position="20"/>
    </location>
</feature>
<name>A0ABS8DUK1_9GAMM</name>
<protein>
    <submittedName>
        <fullName evidence="3">HNH endonuclease</fullName>
    </submittedName>
</protein>
<dbReference type="GO" id="GO:0004519">
    <property type="term" value="F:endonuclease activity"/>
    <property type="evidence" value="ECO:0007669"/>
    <property type="project" value="UniProtKB-KW"/>
</dbReference>
<feature type="compositionally biased region" description="Basic residues" evidence="1">
    <location>
        <begin position="37"/>
        <end position="55"/>
    </location>
</feature>
<feature type="region of interest" description="Disordered" evidence="1">
    <location>
        <begin position="30"/>
        <end position="55"/>
    </location>
</feature>
<reference evidence="3 4" key="1">
    <citation type="journal article" date="2021" name="Sci. Rep.">
        <title>Genome analysis of a halophilic bacterium Halomonas malpeensis YU-PRIM-29(T) reveals its exopolysaccharide and pigment producing capabilities.</title>
        <authorList>
            <person name="Athmika"/>
            <person name="Ghate S.D."/>
            <person name="Arun A.B."/>
            <person name="Rao S.S."/>
            <person name="Kumar S.T.A."/>
            <person name="Kandiyil M.K."/>
            <person name="Saptami K."/>
            <person name="Rekha P.D."/>
        </authorList>
    </citation>
    <scope>NUCLEOTIDE SEQUENCE [LARGE SCALE GENOMIC DNA]</scope>
    <source>
        <strain evidence="4">prim 29</strain>
    </source>
</reference>
<evidence type="ECO:0000256" key="1">
    <source>
        <dbReference type="SAM" id="MobiDB-lite"/>
    </source>
</evidence>
<organism evidence="3 4">
    <name type="scientific">Vreelandella malpeensis</name>
    <dbReference type="NCBI Taxonomy" id="1172368"/>
    <lineage>
        <taxon>Bacteria</taxon>
        <taxon>Pseudomonadati</taxon>
        <taxon>Pseudomonadota</taxon>
        <taxon>Gammaproteobacteria</taxon>
        <taxon>Oceanospirillales</taxon>
        <taxon>Halomonadaceae</taxon>
        <taxon>Vreelandella</taxon>
    </lineage>
</organism>
<keyword evidence="4" id="KW-1185">Reference proteome</keyword>
<dbReference type="InterPro" id="IPR003615">
    <property type="entry name" value="HNH_nuc"/>
</dbReference>
<dbReference type="PANTHER" id="PTHR33877:SF1">
    <property type="entry name" value="TYPE IV METHYL-DIRECTED RESTRICTION ENZYME ECOKMCRA"/>
    <property type="match status" value="1"/>
</dbReference>
<dbReference type="InterPro" id="IPR002711">
    <property type="entry name" value="HNH"/>
</dbReference>
<accession>A0ABS8DUK1</accession>
<dbReference type="InterPro" id="IPR052892">
    <property type="entry name" value="NA-targeting_endonuclease"/>
</dbReference>